<evidence type="ECO:0000259" key="11">
    <source>
        <dbReference type="PROSITE" id="PS50229"/>
    </source>
</evidence>
<feature type="compositionally biased region" description="Pro residues" evidence="10">
    <location>
        <begin position="185"/>
        <end position="223"/>
    </location>
</feature>
<dbReference type="PROSITE" id="PS50229">
    <property type="entry name" value="WH1"/>
    <property type="match status" value="1"/>
</dbReference>
<keyword evidence="13" id="KW-1185">Reference proteome</keyword>
<proteinExistence type="inferred from homology"/>
<keyword evidence="4" id="KW-0963">Cytoplasm</keyword>
<sequence length="436" mass="47048">MSEVSIASARASVMVYDDTNKRWIPSGSSSGLSKVHIYHHQINNSFRVVGRKLQDHEVVINCALVRGLKYNQATPTFHQWRDSKQVYGLNFSSKDDADAFAVAMLRSLETMNSSVPRSTPPQIPQAIYQAPNGPGFEEENTYIVQQERRLSQQQQQGLNHSTSNPAMQPMNTQSVGHQRNNSAPLAPPLPAGPPAPPPPPPPAPVLPGGPVPPPAPPLAPPVPSMILNSAQLAQPTGGSSPIGAGGPPPPPPPPPGLGRSLSNDGDPGSLANALKNAKLKRSNKSAESSSSSSSSSSSTYGTIGRGQTERPGIGGIGSMMDEMAKTLARRRAAAENKDVAQPIEARTSPRNYSPFRKKNCRLSIRTTAYHPQTNGLTERFDKTVAEMLRKYMDQGFPKWDEMLGPLAFAYRNSVHSFTLETPYYLNHGRDPTMAIN</sequence>
<evidence type="ECO:0000256" key="8">
    <source>
        <dbReference type="ARBA" id="ARBA00023212"/>
    </source>
</evidence>
<dbReference type="PANTHER" id="PTHR11202:SF22">
    <property type="entry name" value="PROTEIN ENABLED"/>
    <property type="match status" value="1"/>
</dbReference>
<dbReference type="EMBL" id="LRGB01002731">
    <property type="protein sequence ID" value="KZS06433.1"/>
    <property type="molecule type" value="Genomic_DNA"/>
</dbReference>
<dbReference type="GO" id="GO:0003676">
    <property type="term" value="F:nucleic acid binding"/>
    <property type="evidence" value="ECO:0007669"/>
    <property type="project" value="InterPro"/>
</dbReference>
<protein>
    <submittedName>
        <fullName evidence="12">Ena/VASP-like protein</fullName>
    </submittedName>
</protein>
<dbReference type="SUPFAM" id="SSF53098">
    <property type="entry name" value="Ribonuclease H-like"/>
    <property type="match status" value="1"/>
</dbReference>
<dbReference type="Gene3D" id="3.30.420.10">
    <property type="entry name" value="Ribonuclease H-like superfamily/Ribonuclease H"/>
    <property type="match status" value="1"/>
</dbReference>
<accession>A0A164P1P3</accession>
<dbReference type="InterPro" id="IPR011993">
    <property type="entry name" value="PH-like_dom_sf"/>
</dbReference>
<dbReference type="InterPro" id="IPR036397">
    <property type="entry name" value="RNaseH_sf"/>
</dbReference>
<feature type="region of interest" description="Disordered" evidence="10">
    <location>
        <begin position="112"/>
        <end position="318"/>
    </location>
</feature>
<dbReference type="CDD" id="cd01207">
    <property type="entry name" value="EVH1_Ena_VASP-like"/>
    <property type="match status" value="1"/>
</dbReference>
<feature type="domain" description="WH1" evidence="11">
    <location>
        <begin position="1"/>
        <end position="111"/>
    </location>
</feature>
<feature type="compositionally biased region" description="Low complexity" evidence="10">
    <location>
        <begin position="288"/>
        <end position="298"/>
    </location>
</feature>
<evidence type="ECO:0000313" key="13">
    <source>
        <dbReference type="Proteomes" id="UP000076858"/>
    </source>
</evidence>
<name>A0A164P1P3_9CRUS</name>
<dbReference type="Proteomes" id="UP000076858">
    <property type="component" value="Unassembled WGS sequence"/>
</dbReference>
<evidence type="ECO:0000256" key="7">
    <source>
        <dbReference type="ARBA" id="ARBA00023203"/>
    </source>
</evidence>
<dbReference type="InterPro" id="IPR012337">
    <property type="entry name" value="RNaseH-like_sf"/>
</dbReference>
<dbReference type="AlphaFoldDB" id="A0A164P1P3"/>
<dbReference type="Pfam" id="PF00568">
    <property type="entry name" value="WH1"/>
    <property type="match status" value="1"/>
</dbReference>
<keyword evidence="6" id="KW-0729">SH3-binding</keyword>
<evidence type="ECO:0000256" key="4">
    <source>
        <dbReference type="ARBA" id="ARBA00022490"/>
    </source>
</evidence>
<dbReference type="OrthoDB" id="31170at2759"/>
<dbReference type="InterPro" id="IPR000697">
    <property type="entry name" value="WH1/EVH1_dom"/>
</dbReference>
<evidence type="ECO:0000256" key="5">
    <source>
        <dbReference type="ARBA" id="ARBA00022553"/>
    </source>
</evidence>
<dbReference type="SUPFAM" id="SSF50729">
    <property type="entry name" value="PH domain-like"/>
    <property type="match status" value="1"/>
</dbReference>
<dbReference type="Gene3D" id="2.30.29.30">
    <property type="entry name" value="Pleckstrin-homology domain (PH domain)/Phosphotyrosine-binding domain (PTB)"/>
    <property type="match status" value="1"/>
</dbReference>
<evidence type="ECO:0000313" key="12">
    <source>
        <dbReference type="EMBL" id="KZS06433.1"/>
    </source>
</evidence>
<dbReference type="FunFam" id="2.30.29.30:FF:000047">
    <property type="entry name" value="vasodilator-stimulated phosphoprotein isoform X2"/>
    <property type="match status" value="1"/>
</dbReference>
<dbReference type="GO" id="GO:0005856">
    <property type="term" value="C:cytoskeleton"/>
    <property type="evidence" value="ECO:0007669"/>
    <property type="project" value="UniProtKB-SubCell"/>
</dbReference>
<comment type="caution">
    <text evidence="12">The sequence shown here is derived from an EMBL/GenBank/DDBJ whole genome shotgun (WGS) entry which is preliminary data.</text>
</comment>
<keyword evidence="7" id="KW-0009">Actin-binding</keyword>
<gene>
    <name evidence="12" type="ORF">APZ42_030114</name>
</gene>
<feature type="compositionally biased region" description="Pro residues" evidence="10">
    <location>
        <begin position="246"/>
        <end position="256"/>
    </location>
</feature>
<dbReference type="GO" id="GO:0003779">
    <property type="term" value="F:actin binding"/>
    <property type="evidence" value="ECO:0007669"/>
    <property type="project" value="UniProtKB-KW"/>
</dbReference>
<dbReference type="GO" id="GO:0030027">
    <property type="term" value="C:lamellipodium"/>
    <property type="evidence" value="ECO:0007669"/>
    <property type="project" value="UniProtKB-SubCell"/>
</dbReference>
<dbReference type="GO" id="GO:0017124">
    <property type="term" value="F:SH3 domain binding"/>
    <property type="evidence" value="ECO:0007669"/>
    <property type="project" value="UniProtKB-KW"/>
</dbReference>
<dbReference type="PANTHER" id="PTHR11202">
    <property type="entry name" value="SPROUTY-RELATED, EVH1 DOMAIN-CONTAINING PROTEIN FAMILY MEMBER"/>
    <property type="match status" value="1"/>
</dbReference>
<organism evidence="12 13">
    <name type="scientific">Daphnia magna</name>
    <dbReference type="NCBI Taxonomy" id="35525"/>
    <lineage>
        <taxon>Eukaryota</taxon>
        <taxon>Metazoa</taxon>
        <taxon>Ecdysozoa</taxon>
        <taxon>Arthropoda</taxon>
        <taxon>Crustacea</taxon>
        <taxon>Branchiopoda</taxon>
        <taxon>Diplostraca</taxon>
        <taxon>Cladocera</taxon>
        <taxon>Anomopoda</taxon>
        <taxon>Daphniidae</taxon>
        <taxon>Daphnia</taxon>
    </lineage>
</organism>
<evidence type="ECO:0000256" key="6">
    <source>
        <dbReference type="ARBA" id="ARBA00023036"/>
    </source>
</evidence>
<evidence type="ECO:0000256" key="9">
    <source>
        <dbReference type="ARBA" id="ARBA00023273"/>
    </source>
</evidence>
<comment type="similarity">
    <text evidence="3">Belongs to the Ena/VASP family.</text>
</comment>
<keyword evidence="8" id="KW-0206">Cytoskeleton</keyword>
<evidence type="ECO:0000256" key="2">
    <source>
        <dbReference type="ARBA" id="ARBA00004510"/>
    </source>
</evidence>
<dbReference type="STRING" id="35525.A0A164P1P3"/>
<feature type="compositionally biased region" description="Polar residues" evidence="10">
    <location>
        <begin position="157"/>
        <end position="182"/>
    </location>
</feature>
<evidence type="ECO:0000256" key="10">
    <source>
        <dbReference type="SAM" id="MobiDB-lite"/>
    </source>
</evidence>
<dbReference type="GO" id="GO:0030054">
    <property type="term" value="C:cell junction"/>
    <property type="evidence" value="ECO:0007669"/>
    <property type="project" value="UniProtKB-ARBA"/>
</dbReference>
<evidence type="ECO:0000256" key="3">
    <source>
        <dbReference type="ARBA" id="ARBA00009785"/>
    </source>
</evidence>
<keyword evidence="9" id="KW-0966">Cell projection</keyword>
<evidence type="ECO:0000256" key="1">
    <source>
        <dbReference type="ARBA" id="ARBA00004245"/>
    </source>
</evidence>
<comment type="subcellular location">
    <subcellularLocation>
        <location evidence="2">Cell projection</location>
        <location evidence="2">Lamellipodium</location>
    </subcellularLocation>
    <subcellularLocation>
        <location evidence="1">Cytoplasm</location>
        <location evidence="1">Cytoskeleton</location>
    </subcellularLocation>
</comment>
<dbReference type="SMART" id="SM00461">
    <property type="entry name" value="WH1"/>
    <property type="match status" value="1"/>
</dbReference>
<keyword evidence="5" id="KW-0597">Phosphoprotein</keyword>
<reference evidence="12 13" key="1">
    <citation type="submission" date="2016-03" db="EMBL/GenBank/DDBJ databases">
        <title>EvidentialGene: Evidence-directed Construction of Genes on Genomes.</title>
        <authorList>
            <person name="Gilbert D.G."/>
            <person name="Choi J.-H."/>
            <person name="Mockaitis K."/>
            <person name="Colbourne J."/>
            <person name="Pfrender M."/>
        </authorList>
    </citation>
    <scope>NUCLEOTIDE SEQUENCE [LARGE SCALE GENOMIC DNA]</scope>
    <source>
        <strain evidence="12 13">Xinb3</strain>
        <tissue evidence="12">Complete organism</tissue>
    </source>
</reference>
<dbReference type="GO" id="GO:0005829">
    <property type="term" value="C:cytosol"/>
    <property type="evidence" value="ECO:0007669"/>
    <property type="project" value="UniProtKB-ARBA"/>
</dbReference>